<evidence type="ECO:0000313" key="2">
    <source>
        <dbReference type="Proteomes" id="UP000243719"/>
    </source>
</evidence>
<dbReference type="Proteomes" id="UP000243719">
    <property type="component" value="Unassembled WGS sequence"/>
</dbReference>
<protein>
    <submittedName>
        <fullName evidence="1">Uncharacterized protein</fullName>
    </submittedName>
</protein>
<keyword evidence="2" id="KW-1185">Reference proteome</keyword>
<proteinExistence type="predicted"/>
<organism evidence="1 2">
    <name type="scientific">Chitinasiproducens palmae</name>
    <dbReference type="NCBI Taxonomy" id="1770053"/>
    <lineage>
        <taxon>Bacteria</taxon>
        <taxon>Pseudomonadati</taxon>
        <taxon>Pseudomonadota</taxon>
        <taxon>Betaproteobacteria</taxon>
        <taxon>Burkholderiales</taxon>
        <taxon>Burkholderiaceae</taxon>
        <taxon>Chitinasiproducens</taxon>
    </lineage>
</organism>
<dbReference type="AlphaFoldDB" id="A0A1H2PP98"/>
<dbReference type="RefSeq" id="WP_139169627.1">
    <property type="nucleotide sequence ID" value="NZ_FNLO01000005.1"/>
</dbReference>
<name>A0A1H2PP98_9BURK</name>
<evidence type="ECO:0000313" key="1">
    <source>
        <dbReference type="EMBL" id="SDV48575.1"/>
    </source>
</evidence>
<dbReference type="STRING" id="1770053.SAMN05216551_105202"/>
<sequence>MSSQARLPSATRLARPAGWRARVTTSAARTAALGILACSALGLASPAWAVDVRAPTSVRWQLSVLRDGVEIDRFGATTAVGQAETVRRCKSAGRLSDCAQGDDRGLERLVTVSPVSESEDGSVDFQISTEEQLPSDSQVVRSHSVNARHDGLRVPNGGDAQWTLVKKTPTLVYRVQAQRAAGRN</sequence>
<reference evidence="2" key="1">
    <citation type="submission" date="2016-09" db="EMBL/GenBank/DDBJ databases">
        <authorList>
            <person name="Varghese N."/>
            <person name="Submissions S."/>
        </authorList>
    </citation>
    <scope>NUCLEOTIDE SEQUENCE [LARGE SCALE GENOMIC DNA]</scope>
    <source>
        <strain evidence="2">JS23</strain>
    </source>
</reference>
<accession>A0A1H2PP98</accession>
<dbReference type="EMBL" id="FNLO01000005">
    <property type="protein sequence ID" value="SDV48575.1"/>
    <property type="molecule type" value="Genomic_DNA"/>
</dbReference>
<gene>
    <name evidence="1" type="ORF">SAMN05216551_105202</name>
</gene>
<dbReference type="OrthoDB" id="9033292at2"/>